<protein>
    <submittedName>
        <fullName evidence="1">Uncharacterized protein</fullName>
    </submittedName>
</protein>
<organism evidence="1 2">
    <name type="scientific">Pandoraea aquatica</name>
    <dbReference type="NCBI Taxonomy" id="2508290"/>
    <lineage>
        <taxon>Bacteria</taxon>
        <taxon>Pseudomonadati</taxon>
        <taxon>Pseudomonadota</taxon>
        <taxon>Betaproteobacteria</taxon>
        <taxon>Burkholderiales</taxon>
        <taxon>Burkholderiaceae</taxon>
        <taxon>Pandoraea</taxon>
    </lineage>
</organism>
<gene>
    <name evidence="1" type="ORF">PAQ31011_05191</name>
</gene>
<dbReference type="AlphaFoldDB" id="A0A5E4ZAB0"/>
<keyword evidence="2" id="KW-1185">Reference proteome</keyword>
<name>A0A5E4ZAB0_9BURK</name>
<dbReference type="EMBL" id="CABPSN010000013">
    <property type="protein sequence ID" value="VVE57250.1"/>
    <property type="molecule type" value="Genomic_DNA"/>
</dbReference>
<dbReference type="Proteomes" id="UP000366819">
    <property type="component" value="Unassembled WGS sequence"/>
</dbReference>
<sequence length="266" mass="30017">MIRLRSQVMKIIFSLTEKDELRGSHEPHGISFVPREGLMSPGLAISKLQGPADKFGMSRVVKTSDDSAPASVVLRRAANSRPWGELISQQLIFQYGVAASFEHCFVQIEERYPAAAGVWEDWINPFVLEAGFVQGWVSDVEYTRWQNATDPFEYQLAGRDCSQLPKKSNGLPPPLSKEIVDISVNPGRWVLRDGYVEAVAPRMWLSELFWMRVGLEKKKHFQQEYAESIEALEGGILKLVLQDIDFDSEVTAEEQGRLRSALYGNV</sequence>
<evidence type="ECO:0000313" key="1">
    <source>
        <dbReference type="EMBL" id="VVE57250.1"/>
    </source>
</evidence>
<reference evidence="1 2" key="1">
    <citation type="submission" date="2019-08" db="EMBL/GenBank/DDBJ databases">
        <authorList>
            <person name="Peeters C."/>
        </authorList>
    </citation>
    <scope>NUCLEOTIDE SEQUENCE [LARGE SCALE GENOMIC DNA]</scope>
    <source>
        <strain evidence="1 2">LMG 31011</strain>
    </source>
</reference>
<evidence type="ECO:0000313" key="2">
    <source>
        <dbReference type="Proteomes" id="UP000366819"/>
    </source>
</evidence>
<accession>A0A5E4ZAB0</accession>
<proteinExistence type="predicted"/>